<feature type="region of interest" description="Disordered" evidence="3">
    <location>
        <begin position="165"/>
        <end position="222"/>
    </location>
</feature>
<dbReference type="Proteomes" id="UP001590950">
    <property type="component" value="Unassembled WGS sequence"/>
</dbReference>
<keyword evidence="1" id="KW-0677">Repeat</keyword>
<accession>A0ABR4AST3</accession>
<proteinExistence type="predicted"/>
<evidence type="ECO:0008006" key="6">
    <source>
        <dbReference type="Google" id="ProtNLM"/>
    </source>
</evidence>
<evidence type="ECO:0000256" key="1">
    <source>
        <dbReference type="ARBA" id="ARBA00022737"/>
    </source>
</evidence>
<sequence length="465" mass="49700">MEPGVAAAAYGVETAAEGAVGAAIVIAKSTMPLKARWTRIPTNRALPRSSHSLSIVKGKIYIFGGEEQPRQPVDNHVHVFTLPSSEHDEVDYQVIPAQAATEKGELPPPRVGHTADAVDDRIYVFGGRGGKAMKPLEENGRVWIFDTKMNQWSYLDPVAGSPYPDARSYHTSTSTEHPLRQPQVPTGAPLGSLASAFTTDPTSVKTDYPEKPLGTPGSGSDDQGTLFIHGGCPASGRVADIWAFDIAAQTWSRYPDIPGPARGGPSLCLAEDKLYRFGGFDGEKELGGPIQYLRLTRSAFDNKGGKGELAVTPLTGQWESVEPLAGTPTPGNRSVAGLQPVTTGQGRVYLLLFLGERDPSASGHDAAGKFWDDVWSFQLAPEGKTAASLKDATRELFGAKTAENSWARVDVPETSMSGRTEQPGSRGWFASAQARDFDPLCVVLWGGVLGDNSRAGDGWILTLQT</sequence>
<organism evidence="4 5">
    <name type="scientific">Stereocaulon virgatum</name>
    <dbReference type="NCBI Taxonomy" id="373712"/>
    <lineage>
        <taxon>Eukaryota</taxon>
        <taxon>Fungi</taxon>
        <taxon>Dikarya</taxon>
        <taxon>Ascomycota</taxon>
        <taxon>Pezizomycotina</taxon>
        <taxon>Lecanoromycetes</taxon>
        <taxon>OSLEUM clade</taxon>
        <taxon>Lecanoromycetidae</taxon>
        <taxon>Lecanorales</taxon>
        <taxon>Lecanorineae</taxon>
        <taxon>Stereocaulaceae</taxon>
        <taxon>Stereocaulon</taxon>
    </lineage>
</organism>
<keyword evidence="5" id="KW-1185">Reference proteome</keyword>
<reference evidence="4 5" key="1">
    <citation type="submission" date="2024-09" db="EMBL/GenBank/DDBJ databases">
        <title>Rethinking Asexuality: The Enigmatic Case of Functional Sexual Genes in Lepraria (Stereocaulaceae).</title>
        <authorList>
            <person name="Doellman M."/>
            <person name="Sun Y."/>
            <person name="Barcenas-Pena A."/>
            <person name="Lumbsch H.T."/>
            <person name="Grewe F."/>
        </authorList>
    </citation>
    <scope>NUCLEOTIDE SEQUENCE [LARGE SCALE GENOMIC DNA]</scope>
    <source>
        <strain evidence="4 5">Mercado 3170</strain>
    </source>
</reference>
<dbReference type="InterPro" id="IPR015915">
    <property type="entry name" value="Kelch-typ_b-propeller"/>
</dbReference>
<evidence type="ECO:0000313" key="5">
    <source>
        <dbReference type="Proteomes" id="UP001590950"/>
    </source>
</evidence>
<dbReference type="SUPFAM" id="SSF117281">
    <property type="entry name" value="Kelch motif"/>
    <property type="match status" value="1"/>
</dbReference>
<dbReference type="Gene3D" id="2.120.10.80">
    <property type="entry name" value="Kelch-type beta propeller"/>
    <property type="match status" value="2"/>
</dbReference>
<evidence type="ECO:0000256" key="2">
    <source>
        <dbReference type="ARBA" id="ARBA00023004"/>
    </source>
</evidence>
<dbReference type="PANTHER" id="PTHR47435">
    <property type="entry name" value="KELCH REPEAT PROTEIN (AFU_ORTHOLOGUE AFUA_5G12780)"/>
    <property type="match status" value="1"/>
</dbReference>
<evidence type="ECO:0000313" key="4">
    <source>
        <dbReference type="EMBL" id="KAL2047704.1"/>
    </source>
</evidence>
<evidence type="ECO:0000256" key="3">
    <source>
        <dbReference type="SAM" id="MobiDB-lite"/>
    </source>
</evidence>
<dbReference type="EMBL" id="JBEFKJ010000002">
    <property type="protein sequence ID" value="KAL2047704.1"/>
    <property type="molecule type" value="Genomic_DNA"/>
</dbReference>
<protein>
    <recommendedName>
        <fullName evidence="6">Galactose oxidase</fullName>
    </recommendedName>
</protein>
<gene>
    <name evidence="4" type="ORF">N7G274_000746</name>
</gene>
<feature type="compositionally biased region" description="Polar residues" evidence="3">
    <location>
        <begin position="195"/>
        <end position="205"/>
    </location>
</feature>
<keyword evidence="2" id="KW-0408">Iron</keyword>
<comment type="caution">
    <text evidence="4">The sequence shown here is derived from an EMBL/GenBank/DDBJ whole genome shotgun (WGS) entry which is preliminary data.</text>
</comment>
<dbReference type="PANTHER" id="PTHR47435:SF4">
    <property type="entry name" value="KELCH REPEAT PROTEIN (AFU_ORTHOLOGUE AFUA_5G12780)"/>
    <property type="match status" value="1"/>
</dbReference>
<name>A0ABR4AST3_9LECA</name>
<dbReference type="Pfam" id="PF24681">
    <property type="entry name" value="Kelch_KLHDC2_KLHL20_DRC7"/>
    <property type="match status" value="1"/>
</dbReference>